<dbReference type="SUPFAM" id="SSF54637">
    <property type="entry name" value="Thioesterase/thiol ester dehydrase-isomerase"/>
    <property type="match status" value="2"/>
</dbReference>
<accession>C5C2Y5</accession>
<dbReference type="Gene3D" id="3.10.129.10">
    <property type="entry name" value="Hotdog Thioesterase"/>
    <property type="match status" value="1"/>
</dbReference>
<reference evidence="3 4" key="1">
    <citation type="journal article" date="2009" name="Stand. Genomic Sci.">
        <title>Complete genome sequence of Beutenbergia cavernae type strain (HKI 0122).</title>
        <authorList>
            <person name="Land M."/>
            <person name="Pukall R."/>
            <person name="Abt B."/>
            <person name="Goker M."/>
            <person name="Rohde M."/>
            <person name="Glavina Del Rio T."/>
            <person name="Tice H."/>
            <person name="Copeland A."/>
            <person name="Cheng J.F."/>
            <person name="Lucas S."/>
            <person name="Chen F."/>
            <person name="Nolan M."/>
            <person name="Bruce D."/>
            <person name="Goodwin L."/>
            <person name="Pitluck S."/>
            <person name="Ivanova N."/>
            <person name="Mavromatis K."/>
            <person name="Ovchinnikova G."/>
            <person name="Pati A."/>
            <person name="Chen A."/>
            <person name="Palaniappan K."/>
            <person name="Hauser L."/>
            <person name="Chang Y.J."/>
            <person name="Jefferies C.C."/>
            <person name="Saunders E."/>
            <person name="Brettin T."/>
            <person name="Detter J.C."/>
            <person name="Han C."/>
            <person name="Chain P."/>
            <person name="Bristow J."/>
            <person name="Eisen J.A."/>
            <person name="Markowitz V."/>
            <person name="Hugenholtz P."/>
            <person name="Kyrpides N.C."/>
            <person name="Klenk H.P."/>
            <person name="Lapidus A."/>
        </authorList>
    </citation>
    <scope>NUCLEOTIDE SEQUENCE [LARGE SCALE GENOMIC DNA]</scope>
    <source>
        <strain evidence="4">ATCC BAA-8 / DSM 12333 / NBRC 16432</strain>
    </source>
</reference>
<dbReference type="GO" id="GO:0004312">
    <property type="term" value="F:fatty acid synthase activity"/>
    <property type="evidence" value="ECO:0007669"/>
    <property type="project" value="InterPro"/>
</dbReference>
<dbReference type="GO" id="GO:0005835">
    <property type="term" value="C:fatty acid synthase complex"/>
    <property type="evidence" value="ECO:0007669"/>
    <property type="project" value="InterPro"/>
</dbReference>
<dbReference type="PANTHER" id="PTHR43841">
    <property type="entry name" value="3-HYDROXYACYL-THIOESTER DEHYDRATASE HTDX-RELATED"/>
    <property type="match status" value="1"/>
</dbReference>
<dbReference type="AlphaFoldDB" id="C5C2Y5"/>
<dbReference type="PANTHER" id="PTHR43841:SF3">
    <property type="entry name" value="(3R)-HYDROXYACYL-ACP DEHYDRATASE SUBUNIT HADB"/>
    <property type="match status" value="1"/>
</dbReference>
<sequence length="311" mass="32755">MTAPTAERVLDAMPSLGASYGAVLGRTARAMVTRERVPTALPDVTFRVDGVRPDPERLTAYARLVGESAGDALPAGSVHVLAFPLAMAVMVREDFPLRPLGLVHVANSIAQLRPVTLADSLRVRAWAERLEPHRSGTQVDLVAEVSTLDDGVAWRGRSTYLAKGVRLAGLGAPPEAEAPAELVAPAPTGEWRLPADTGRRYAAVSGDRNPIHTSSLAARAFGFPRAIAHGMYTAARALATVGPARGDAFDWDVEFGSPVLLPGTVSVRVAPLAGDQGSGSVASDARAGYGVVGWNARSGKRHLDVRVTPRR</sequence>
<feature type="domain" description="MaoC-like" evidence="2">
    <location>
        <begin position="195"/>
        <end position="271"/>
    </location>
</feature>
<keyword evidence="4" id="KW-1185">Reference proteome</keyword>
<dbReference type="InterPro" id="IPR003965">
    <property type="entry name" value="Fatty_acid_synthase"/>
</dbReference>
<comment type="similarity">
    <text evidence="1">Belongs to the enoyl-CoA hydratase/isomerase family.</text>
</comment>
<organism evidence="3 4">
    <name type="scientific">Beutenbergia cavernae (strain ATCC BAA-8 / DSM 12333 / CCUG 43141 / JCM 11478 / NBRC 16432 / NCIMB 13614 / HKI 0122)</name>
    <dbReference type="NCBI Taxonomy" id="471853"/>
    <lineage>
        <taxon>Bacteria</taxon>
        <taxon>Bacillati</taxon>
        <taxon>Actinomycetota</taxon>
        <taxon>Actinomycetes</taxon>
        <taxon>Micrococcales</taxon>
        <taxon>Beutenbergiaceae</taxon>
        <taxon>Beutenbergia</taxon>
    </lineage>
</organism>
<gene>
    <name evidence="3" type="ordered locus">Bcav_3587</name>
</gene>
<dbReference type="Pfam" id="PF01575">
    <property type="entry name" value="MaoC_dehydratas"/>
    <property type="match status" value="1"/>
</dbReference>
<protein>
    <submittedName>
        <fullName evidence="3">MaoC domain protein dehydratase</fullName>
    </submittedName>
</protein>
<dbReference type="InterPro" id="IPR029069">
    <property type="entry name" value="HotDog_dom_sf"/>
</dbReference>
<evidence type="ECO:0000313" key="3">
    <source>
        <dbReference type="EMBL" id="ACQ81829.1"/>
    </source>
</evidence>
<dbReference type="InterPro" id="IPR002539">
    <property type="entry name" value="MaoC-like_dom"/>
</dbReference>
<proteinExistence type="inferred from homology"/>
<dbReference type="GO" id="GO:0006633">
    <property type="term" value="P:fatty acid biosynthetic process"/>
    <property type="evidence" value="ECO:0007669"/>
    <property type="project" value="InterPro"/>
</dbReference>
<dbReference type="HOGENOM" id="CLU_056696_0_0_11"/>
<dbReference type="KEGG" id="bcv:Bcav_3587"/>
<name>C5C2Y5_BEUC1</name>
<evidence type="ECO:0000313" key="4">
    <source>
        <dbReference type="Proteomes" id="UP000007962"/>
    </source>
</evidence>
<dbReference type="RefSeq" id="WP_015884066.1">
    <property type="nucleotide sequence ID" value="NC_012669.1"/>
</dbReference>
<dbReference type="EMBL" id="CP001618">
    <property type="protein sequence ID" value="ACQ81829.1"/>
    <property type="molecule type" value="Genomic_DNA"/>
</dbReference>
<dbReference type="PRINTS" id="PR01483">
    <property type="entry name" value="FASYNTHASE"/>
</dbReference>
<dbReference type="Proteomes" id="UP000007962">
    <property type="component" value="Chromosome"/>
</dbReference>
<dbReference type="STRING" id="471853.Bcav_3587"/>
<evidence type="ECO:0000259" key="2">
    <source>
        <dbReference type="Pfam" id="PF01575"/>
    </source>
</evidence>
<evidence type="ECO:0000256" key="1">
    <source>
        <dbReference type="ARBA" id="ARBA00005254"/>
    </source>
</evidence>
<dbReference type="eggNOG" id="COG2030">
    <property type="taxonomic scope" value="Bacteria"/>
</dbReference>